<protein>
    <recommendedName>
        <fullName evidence="2">Pyrrolidone-carboxylate peptidase</fullName>
    </recommendedName>
    <alternativeName>
        <fullName evidence="7">5-oxoprolyl-peptidase</fullName>
    </alternativeName>
    <alternativeName>
        <fullName evidence="8">Pyroglutamyl-peptidase I</fullName>
    </alternativeName>
</protein>
<dbReference type="InterPro" id="IPR036440">
    <property type="entry name" value="Peptidase_C15-like_sf"/>
</dbReference>
<dbReference type="Gene3D" id="3.40.630.20">
    <property type="entry name" value="Peptidase C15, pyroglutamyl peptidase I-like"/>
    <property type="match status" value="1"/>
</dbReference>
<name>A0A6J4MHB1_9HYPH</name>
<keyword evidence="5 9" id="KW-0378">Hydrolase</keyword>
<dbReference type="GO" id="GO:0006508">
    <property type="term" value="P:proteolysis"/>
    <property type="evidence" value="ECO:0007669"/>
    <property type="project" value="UniProtKB-KW"/>
</dbReference>
<dbReference type="InterPro" id="IPR016125">
    <property type="entry name" value="Peptidase_C15-like"/>
</dbReference>
<dbReference type="GO" id="GO:0016920">
    <property type="term" value="F:pyroglutamyl-peptidase activity"/>
    <property type="evidence" value="ECO:0007669"/>
    <property type="project" value="InterPro"/>
</dbReference>
<proteinExistence type="inferred from homology"/>
<evidence type="ECO:0000256" key="2">
    <source>
        <dbReference type="ARBA" id="ARBA00019191"/>
    </source>
</evidence>
<evidence type="ECO:0000256" key="8">
    <source>
        <dbReference type="ARBA" id="ARBA00031559"/>
    </source>
</evidence>
<sequence length="233" mass="25407">MVLERLRMGQHLLVTGFGPFPGMMRNPSGDLARRIAASPRWRSLGIEARAVILTTSYAALEEELKPLLEAGDFDALLMIGVSGRAMRVHIEQRATNRANLLLADADGRRPSRLTLGRGPSHRPTPIQPATIQGLLRRRALPCAVSQNAGRYLCNAAYYAALGGGRPVLFLHIPNAPRATRRVSETGPRRRANLADAIGRAFVDIGIELLRDARQRRPHLRAAGAKVAASASHR</sequence>
<reference evidence="9" key="1">
    <citation type="submission" date="2020-02" db="EMBL/GenBank/DDBJ databases">
        <authorList>
            <person name="Meier V. D."/>
        </authorList>
    </citation>
    <scope>NUCLEOTIDE SEQUENCE</scope>
    <source>
        <strain evidence="9">AVDCRST_MAG90</strain>
    </source>
</reference>
<comment type="similarity">
    <text evidence="1">Belongs to the peptidase C15 family.</text>
</comment>
<evidence type="ECO:0000256" key="1">
    <source>
        <dbReference type="ARBA" id="ARBA00006641"/>
    </source>
</evidence>
<dbReference type="PANTHER" id="PTHR23402:SF1">
    <property type="entry name" value="PYROGLUTAMYL-PEPTIDASE I"/>
    <property type="match status" value="1"/>
</dbReference>
<dbReference type="InterPro" id="IPR000816">
    <property type="entry name" value="Peptidase_C15"/>
</dbReference>
<dbReference type="Pfam" id="PF01470">
    <property type="entry name" value="Peptidase_C15"/>
    <property type="match status" value="1"/>
</dbReference>
<dbReference type="PANTHER" id="PTHR23402">
    <property type="entry name" value="PROTEASE FAMILY C15 PYROGLUTAMYL-PEPTIDASE I-RELATED"/>
    <property type="match status" value="1"/>
</dbReference>
<dbReference type="AlphaFoldDB" id="A0A6J4MHB1"/>
<dbReference type="SUPFAM" id="SSF53182">
    <property type="entry name" value="Pyrrolidone carboxyl peptidase (pyroglutamate aminopeptidase)"/>
    <property type="match status" value="1"/>
</dbReference>
<evidence type="ECO:0000256" key="7">
    <source>
        <dbReference type="ARBA" id="ARBA00030836"/>
    </source>
</evidence>
<keyword evidence="3" id="KW-0963">Cytoplasm</keyword>
<evidence type="ECO:0000313" key="9">
    <source>
        <dbReference type="EMBL" id="CAA9359210.1"/>
    </source>
</evidence>
<dbReference type="PRINTS" id="PR00706">
    <property type="entry name" value="PYROGLUPTASE"/>
</dbReference>
<keyword evidence="4" id="KW-0645">Protease</keyword>
<evidence type="ECO:0000256" key="4">
    <source>
        <dbReference type="ARBA" id="ARBA00022670"/>
    </source>
</evidence>
<dbReference type="GO" id="GO:0005829">
    <property type="term" value="C:cytosol"/>
    <property type="evidence" value="ECO:0007669"/>
    <property type="project" value="InterPro"/>
</dbReference>
<dbReference type="EMBL" id="CADCUC010000601">
    <property type="protein sequence ID" value="CAA9359210.1"/>
    <property type="molecule type" value="Genomic_DNA"/>
</dbReference>
<evidence type="ECO:0000256" key="5">
    <source>
        <dbReference type="ARBA" id="ARBA00022801"/>
    </source>
</evidence>
<accession>A0A6J4MHB1</accession>
<evidence type="ECO:0000256" key="6">
    <source>
        <dbReference type="ARBA" id="ARBA00022807"/>
    </source>
</evidence>
<gene>
    <name evidence="9" type="ORF">AVDCRST_MAG90-2888</name>
</gene>
<evidence type="ECO:0000256" key="3">
    <source>
        <dbReference type="ARBA" id="ARBA00022490"/>
    </source>
</evidence>
<organism evidence="9">
    <name type="scientific">uncultured Microvirga sp</name>
    <dbReference type="NCBI Taxonomy" id="412392"/>
    <lineage>
        <taxon>Bacteria</taxon>
        <taxon>Pseudomonadati</taxon>
        <taxon>Pseudomonadota</taxon>
        <taxon>Alphaproteobacteria</taxon>
        <taxon>Hyphomicrobiales</taxon>
        <taxon>Methylobacteriaceae</taxon>
        <taxon>Microvirga</taxon>
        <taxon>environmental samples</taxon>
    </lineage>
</organism>
<keyword evidence="6" id="KW-0788">Thiol protease</keyword>